<dbReference type="EMBL" id="CAUOFW020001914">
    <property type="protein sequence ID" value="CAK9149651.1"/>
    <property type="molecule type" value="Genomic_DNA"/>
</dbReference>
<dbReference type="GO" id="GO:0005634">
    <property type="term" value="C:nucleus"/>
    <property type="evidence" value="ECO:0007669"/>
    <property type="project" value="UniProtKB-SubCell"/>
</dbReference>
<evidence type="ECO:0000256" key="5">
    <source>
        <dbReference type="ARBA" id="ARBA00023242"/>
    </source>
</evidence>
<gene>
    <name evidence="7" type="ORF">ILEXP_LOCUS17712</name>
</gene>
<sequence>MALSYSSNWTFQHLNPDVGIFPQTQPELSSELLAFHDDFAVSDTYIDPFFEQEELFYSDNYTYLIPYLSSESICFNSLTPELCTPQDFEPYHCLKRQKFGEDDYSDFPPYYKFVPNPPILQEVSPELLVPLPEFQSPLVYDGGSVGSAKKPSGGTLSAQSIAARERRRKISDRTQELGKLVPGGQKMNTADMFEAAFKYIKYLQAQVGILEFMGSIQDNDEALCAQELQVLLGSPFVQQKLYSAEKCLVPKKFVQNLAEDPELQSDTQVLKGINQLLKTGG</sequence>
<comment type="caution">
    <text evidence="7">The sequence shown here is derived from an EMBL/GenBank/DDBJ whole genome shotgun (WGS) entry which is preliminary data.</text>
</comment>
<dbReference type="Proteomes" id="UP001642360">
    <property type="component" value="Unassembled WGS sequence"/>
</dbReference>
<dbReference type="InterPro" id="IPR045843">
    <property type="entry name" value="IND-like"/>
</dbReference>
<dbReference type="AlphaFoldDB" id="A0ABC8S047"/>
<evidence type="ECO:0000259" key="6">
    <source>
        <dbReference type="PROSITE" id="PS50888"/>
    </source>
</evidence>
<comment type="subcellular location">
    <subcellularLocation>
        <location evidence="1">Nucleus</location>
    </subcellularLocation>
</comment>
<dbReference type="CDD" id="cd11393">
    <property type="entry name" value="bHLH_AtbHLH_like"/>
    <property type="match status" value="1"/>
</dbReference>
<dbReference type="PANTHER" id="PTHR16223">
    <property type="entry name" value="TRANSCRIPTION FACTOR BHLH83-RELATED"/>
    <property type="match status" value="1"/>
</dbReference>
<dbReference type="Pfam" id="PF00010">
    <property type="entry name" value="HLH"/>
    <property type="match status" value="1"/>
</dbReference>
<evidence type="ECO:0000256" key="3">
    <source>
        <dbReference type="ARBA" id="ARBA00023125"/>
    </source>
</evidence>
<evidence type="ECO:0000256" key="1">
    <source>
        <dbReference type="ARBA" id="ARBA00004123"/>
    </source>
</evidence>
<dbReference type="PROSITE" id="PS50888">
    <property type="entry name" value="BHLH"/>
    <property type="match status" value="1"/>
</dbReference>
<keyword evidence="8" id="KW-1185">Reference proteome</keyword>
<dbReference type="SUPFAM" id="SSF47459">
    <property type="entry name" value="HLH, helix-loop-helix DNA-binding domain"/>
    <property type="match status" value="1"/>
</dbReference>
<dbReference type="InterPro" id="IPR036638">
    <property type="entry name" value="HLH_DNA-bd_sf"/>
</dbReference>
<organism evidence="7 8">
    <name type="scientific">Ilex paraguariensis</name>
    <name type="common">yerba mate</name>
    <dbReference type="NCBI Taxonomy" id="185542"/>
    <lineage>
        <taxon>Eukaryota</taxon>
        <taxon>Viridiplantae</taxon>
        <taxon>Streptophyta</taxon>
        <taxon>Embryophyta</taxon>
        <taxon>Tracheophyta</taxon>
        <taxon>Spermatophyta</taxon>
        <taxon>Magnoliopsida</taxon>
        <taxon>eudicotyledons</taxon>
        <taxon>Gunneridae</taxon>
        <taxon>Pentapetalae</taxon>
        <taxon>asterids</taxon>
        <taxon>campanulids</taxon>
        <taxon>Aquifoliales</taxon>
        <taxon>Aquifoliaceae</taxon>
        <taxon>Ilex</taxon>
    </lineage>
</organism>
<reference evidence="7 8" key="1">
    <citation type="submission" date="2024-02" db="EMBL/GenBank/DDBJ databases">
        <authorList>
            <person name="Vignale AGUSTIN F."/>
            <person name="Sosa J E."/>
            <person name="Modenutti C."/>
        </authorList>
    </citation>
    <scope>NUCLEOTIDE SEQUENCE [LARGE SCALE GENOMIC DNA]</scope>
</reference>
<feature type="domain" description="BHLH" evidence="6">
    <location>
        <begin position="154"/>
        <end position="203"/>
    </location>
</feature>
<accession>A0ABC8S047</accession>
<dbReference type="PANTHER" id="PTHR16223:SF49">
    <property type="entry name" value="TRANSCRIPTION FACTOR BHLH52-RELATED"/>
    <property type="match status" value="1"/>
</dbReference>
<dbReference type="GO" id="GO:0003677">
    <property type="term" value="F:DNA binding"/>
    <property type="evidence" value="ECO:0007669"/>
    <property type="project" value="UniProtKB-KW"/>
</dbReference>
<keyword evidence="2" id="KW-0805">Transcription regulation</keyword>
<name>A0ABC8S047_9AQUA</name>
<protein>
    <recommendedName>
        <fullName evidence="6">BHLH domain-containing protein</fullName>
    </recommendedName>
</protein>
<dbReference type="InterPro" id="IPR011598">
    <property type="entry name" value="bHLH_dom"/>
</dbReference>
<evidence type="ECO:0000256" key="4">
    <source>
        <dbReference type="ARBA" id="ARBA00023163"/>
    </source>
</evidence>
<evidence type="ECO:0000256" key="2">
    <source>
        <dbReference type="ARBA" id="ARBA00023015"/>
    </source>
</evidence>
<evidence type="ECO:0000313" key="7">
    <source>
        <dbReference type="EMBL" id="CAK9149651.1"/>
    </source>
</evidence>
<dbReference type="SMART" id="SM00353">
    <property type="entry name" value="HLH"/>
    <property type="match status" value="1"/>
</dbReference>
<proteinExistence type="predicted"/>
<dbReference type="InterPro" id="IPR045239">
    <property type="entry name" value="bHLH95_bHLH"/>
</dbReference>
<keyword evidence="5" id="KW-0539">Nucleus</keyword>
<keyword evidence="4" id="KW-0804">Transcription</keyword>
<dbReference type="Gene3D" id="4.10.280.10">
    <property type="entry name" value="Helix-loop-helix DNA-binding domain"/>
    <property type="match status" value="1"/>
</dbReference>
<keyword evidence="3" id="KW-0238">DNA-binding</keyword>
<evidence type="ECO:0000313" key="8">
    <source>
        <dbReference type="Proteomes" id="UP001642360"/>
    </source>
</evidence>